<dbReference type="GO" id="GO:0003924">
    <property type="term" value="F:GTPase activity"/>
    <property type="evidence" value="ECO:0007669"/>
    <property type="project" value="InterPro"/>
</dbReference>
<keyword evidence="5" id="KW-0963">Cytoplasm</keyword>
<evidence type="ECO:0000256" key="6">
    <source>
        <dbReference type="ARBA" id="ARBA00022701"/>
    </source>
</evidence>
<dbReference type="FunFam" id="1.10.287.600:FF:000013">
    <property type="entry name" value="Tubulin beta chain"/>
    <property type="match status" value="1"/>
</dbReference>
<evidence type="ECO:0000313" key="12">
    <source>
        <dbReference type="Proteomes" id="UP000192247"/>
    </source>
</evidence>
<keyword evidence="9" id="KW-0206">Cytoskeleton</keyword>
<dbReference type="STRING" id="418985.A0A1V9X483"/>
<keyword evidence="7" id="KW-0547">Nucleotide-binding</keyword>
<comment type="subunit">
    <text evidence="4">Dimer of alpha and beta chains. A typical microtubule is a hollow water-filled tube with an outer diameter of 25 nm and an inner diameter of 15 nM. Alpha-beta heterodimers associate head-to-tail to form protofilaments running lengthwise along the microtubule wall with the beta-tubulin subunit facing the microtubule plus end conferring a structural polarity. Microtubules usually have 13 protofilaments but different protofilament numbers can be found in some organisms and specialized cells.</text>
</comment>
<comment type="cofactor">
    <cofactor evidence="1">
        <name>Mg(2+)</name>
        <dbReference type="ChEBI" id="CHEBI:18420"/>
    </cofactor>
</comment>
<evidence type="ECO:0000256" key="4">
    <source>
        <dbReference type="ARBA" id="ARBA00011747"/>
    </source>
</evidence>
<evidence type="ECO:0000256" key="3">
    <source>
        <dbReference type="ARBA" id="ARBA00009636"/>
    </source>
</evidence>
<comment type="function">
    <text evidence="10">Tubulin is the major constituent of microtubules, a cylinder consisting of laterally associated linear protofilaments composed of alpha- and beta-tubulin heterodimers. Microtubules grow by the addition of GTP-tubulin dimers to the microtubule end, where a stabilizing cap forms. Below the cap, tubulin dimers are in GDP-bound state, owing to GTPase activity of alpha-tubulin.</text>
</comment>
<accession>A0A1V9X483</accession>
<dbReference type="GO" id="GO:0007017">
    <property type="term" value="P:microtubule-based process"/>
    <property type="evidence" value="ECO:0007669"/>
    <property type="project" value="InterPro"/>
</dbReference>
<evidence type="ECO:0000256" key="7">
    <source>
        <dbReference type="ARBA" id="ARBA00022741"/>
    </source>
</evidence>
<sequence>MFRRKAFLHWYTGEGMDEMEFTEAESNMNDLVSEYQQYQEATADDDDAECLDDEYEGELPQEEAP</sequence>
<dbReference type="Proteomes" id="UP000192247">
    <property type="component" value="Unassembled WGS sequence"/>
</dbReference>
<evidence type="ECO:0000256" key="10">
    <source>
        <dbReference type="ARBA" id="ARBA00034296"/>
    </source>
</evidence>
<gene>
    <name evidence="11" type="ORF">BIW11_04586</name>
</gene>
<dbReference type="Gene3D" id="1.10.287.600">
    <property type="entry name" value="Helix hairpin bin"/>
    <property type="match status" value="1"/>
</dbReference>
<dbReference type="GO" id="GO:0005874">
    <property type="term" value="C:microtubule"/>
    <property type="evidence" value="ECO:0007669"/>
    <property type="project" value="UniProtKB-KW"/>
</dbReference>
<dbReference type="GO" id="GO:0005200">
    <property type="term" value="F:structural constituent of cytoskeleton"/>
    <property type="evidence" value="ECO:0007669"/>
    <property type="project" value="InterPro"/>
</dbReference>
<dbReference type="PANTHER" id="PTHR36527:SF8">
    <property type="entry name" value="TUBULIN BETA-4B CHAIN"/>
    <property type="match status" value="1"/>
</dbReference>
<comment type="caution">
    <text evidence="11">The sequence shown here is derived from an EMBL/GenBank/DDBJ whole genome shotgun (WGS) entry which is preliminary data.</text>
</comment>
<organism evidence="11 12">
    <name type="scientific">Tropilaelaps mercedesae</name>
    <dbReference type="NCBI Taxonomy" id="418985"/>
    <lineage>
        <taxon>Eukaryota</taxon>
        <taxon>Metazoa</taxon>
        <taxon>Ecdysozoa</taxon>
        <taxon>Arthropoda</taxon>
        <taxon>Chelicerata</taxon>
        <taxon>Arachnida</taxon>
        <taxon>Acari</taxon>
        <taxon>Parasitiformes</taxon>
        <taxon>Mesostigmata</taxon>
        <taxon>Gamasina</taxon>
        <taxon>Dermanyssoidea</taxon>
        <taxon>Laelapidae</taxon>
        <taxon>Tropilaelaps</taxon>
    </lineage>
</organism>
<dbReference type="InterPro" id="IPR023123">
    <property type="entry name" value="Tubulin_C"/>
</dbReference>
<evidence type="ECO:0000256" key="1">
    <source>
        <dbReference type="ARBA" id="ARBA00001946"/>
    </source>
</evidence>
<feature type="non-terminal residue" evidence="11">
    <location>
        <position position="65"/>
    </location>
</feature>
<comment type="similarity">
    <text evidence="3">Belongs to the tubulin family.</text>
</comment>
<dbReference type="EMBL" id="MNPL01025407">
    <property type="protein sequence ID" value="OQR68297.1"/>
    <property type="molecule type" value="Genomic_DNA"/>
</dbReference>
<keyword evidence="12" id="KW-1185">Reference proteome</keyword>
<evidence type="ECO:0000256" key="2">
    <source>
        <dbReference type="ARBA" id="ARBA00004245"/>
    </source>
</evidence>
<evidence type="ECO:0000313" key="11">
    <source>
        <dbReference type="EMBL" id="OQR68297.1"/>
    </source>
</evidence>
<dbReference type="PRINTS" id="PR01163">
    <property type="entry name" value="BETATUBULIN"/>
</dbReference>
<dbReference type="OrthoDB" id="6538029at2759"/>
<evidence type="ECO:0000256" key="5">
    <source>
        <dbReference type="ARBA" id="ARBA00022490"/>
    </source>
</evidence>
<dbReference type="AlphaFoldDB" id="A0A1V9X483"/>
<dbReference type="InterPro" id="IPR002453">
    <property type="entry name" value="Beta_tubulin"/>
</dbReference>
<dbReference type="InterPro" id="IPR008280">
    <property type="entry name" value="Tub_FtsZ_C"/>
</dbReference>
<dbReference type="GO" id="GO:0005525">
    <property type="term" value="F:GTP binding"/>
    <property type="evidence" value="ECO:0007669"/>
    <property type="project" value="UniProtKB-KW"/>
</dbReference>
<name>A0A1V9X483_9ACAR</name>
<keyword evidence="8" id="KW-0342">GTP-binding</keyword>
<evidence type="ECO:0000256" key="9">
    <source>
        <dbReference type="ARBA" id="ARBA00023212"/>
    </source>
</evidence>
<evidence type="ECO:0000256" key="8">
    <source>
        <dbReference type="ARBA" id="ARBA00023134"/>
    </source>
</evidence>
<proteinExistence type="inferred from homology"/>
<dbReference type="SUPFAM" id="SSF55307">
    <property type="entry name" value="Tubulin C-terminal domain-like"/>
    <property type="match status" value="1"/>
</dbReference>
<dbReference type="InParanoid" id="A0A1V9X483"/>
<protein>
    <submittedName>
        <fullName evidence="11">Beta-tubulin-like</fullName>
    </submittedName>
</protein>
<comment type="subcellular location">
    <subcellularLocation>
        <location evidence="2">Cytoplasm</location>
        <location evidence="2">Cytoskeleton</location>
    </subcellularLocation>
</comment>
<reference evidence="11 12" key="1">
    <citation type="journal article" date="2017" name="Gigascience">
        <title>Draft genome of the honey bee ectoparasitic mite, Tropilaelaps mercedesae, is shaped by the parasitic life history.</title>
        <authorList>
            <person name="Dong X."/>
            <person name="Armstrong S.D."/>
            <person name="Xia D."/>
            <person name="Makepeace B.L."/>
            <person name="Darby A.C."/>
            <person name="Kadowaki T."/>
        </authorList>
    </citation>
    <scope>NUCLEOTIDE SEQUENCE [LARGE SCALE GENOMIC DNA]</scope>
    <source>
        <strain evidence="11">Wuxi-XJTLU</strain>
    </source>
</reference>
<keyword evidence="6" id="KW-0493">Microtubule</keyword>
<dbReference type="PANTHER" id="PTHR36527">
    <property type="entry name" value="OS01G0282866 PROTEIN"/>
    <property type="match status" value="1"/>
</dbReference>